<feature type="compositionally biased region" description="Polar residues" evidence="5">
    <location>
        <begin position="561"/>
        <end position="574"/>
    </location>
</feature>
<dbReference type="PRINTS" id="PR00320">
    <property type="entry name" value="GPROTEINBRPT"/>
</dbReference>
<evidence type="ECO:0000313" key="7">
    <source>
        <dbReference type="EMBL" id="KAK0552640.1"/>
    </source>
</evidence>
<dbReference type="InterPro" id="IPR001810">
    <property type="entry name" value="F-box_dom"/>
</dbReference>
<feature type="region of interest" description="Disordered" evidence="5">
    <location>
        <begin position="1"/>
        <end position="68"/>
    </location>
</feature>
<feature type="compositionally biased region" description="Basic and acidic residues" evidence="5">
    <location>
        <begin position="508"/>
        <end position="517"/>
    </location>
</feature>
<dbReference type="PROSITE" id="PS00678">
    <property type="entry name" value="WD_REPEATS_1"/>
    <property type="match status" value="5"/>
</dbReference>
<keyword evidence="1" id="KW-0963">Cytoplasm</keyword>
<dbReference type="Proteomes" id="UP001176517">
    <property type="component" value="Unassembled WGS sequence"/>
</dbReference>
<feature type="compositionally biased region" description="Basic and acidic residues" evidence="5">
    <location>
        <begin position="594"/>
        <end position="604"/>
    </location>
</feature>
<name>A0AAN6GQ35_9BASI</name>
<dbReference type="InterPro" id="IPR019775">
    <property type="entry name" value="WD40_repeat_CS"/>
</dbReference>
<evidence type="ECO:0000256" key="3">
    <source>
        <dbReference type="ARBA" id="ARBA00022737"/>
    </source>
</evidence>
<dbReference type="SUPFAM" id="SSF50978">
    <property type="entry name" value="WD40 repeat-like"/>
    <property type="match status" value="2"/>
</dbReference>
<feature type="repeat" description="WD" evidence="4">
    <location>
        <begin position="1042"/>
        <end position="1081"/>
    </location>
</feature>
<feature type="region of interest" description="Disordered" evidence="5">
    <location>
        <begin position="737"/>
        <end position="799"/>
    </location>
</feature>
<proteinExistence type="predicted"/>
<dbReference type="InterPro" id="IPR001680">
    <property type="entry name" value="WD40_rpt"/>
</dbReference>
<dbReference type="InterPro" id="IPR036322">
    <property type="entry name" value="WD40_repeat_dom_sf"/>
</dbReference>
<feature type="region of interest" description="Disordered" evidence="5">
    <location>
        <begin position="416"/>
        <end position="604"/>
    </location>
</feature>
<dbReference type="PROSITE" id="PS50294">
    <property type="entry name" value="WD_REPEATS_REGION"/>
    <property type="match status" value="4"/>
</dbReference>
<dbReference type="PANTHER" id="PTHR19849:SF0">
    <property type="entry name" value="PHOSPHOLIPASE A-2-ACTIVATING PROTEIN"/>
    <property type="match status" value="1"/>
</dbReference>
<dbReference type="Gene3D" id="2.130.10.10">
    <property type="entry name" value="YVTN repeat-like/Quinoprotein amine dehydrogenase"/>
    <property type="match status" value="2"/>
</dbReference>
<keyword evidence="2 4" id="KW-0853">WD repeat</keyword>
<feature type="repeat" description="WD" evidence="4">
    <location>
        <begin position="1002"/>
        <end position="1041"/>
    </location>
</feature>
<feature type="compositionally biased region" description="Low complexity" evidence="5">
    <location>
        <begin position="102"/>
        <end position="139"/>
    </location>
</feature>
<protein>
    <recommendedName>
        <fullName evidence="6">F-box domain-containing protein</fullName>
    </recommendedName>
</protein>
<evidence type="ECO:0000256" key="2">
    <source>
        <dbReference type="ARBA" id="ARBA00022574"/>
    </source>
</evidence>
<feature type="repeat" description="WD" evidence="4">
    <location>
        <begin position="962"/>
        <end position="1001"/>
    </location>
</feature>
<feature type="compositionally biased region" description="Acidic residues" evidence="5">
    <location>
        <begin position="529"/>
        <end position="560"/>
    </location>
</feature>
<evidence type="ECO:0000256" key="4">
    <source>
        <dbReference type="PROSITE-ProRule" id="PRU00221"/>
    </source>
</evidence>
<feature type="domain" description="F-box" evidence="6">
    <location>
        <begin position="226"/>
        <end position="273"/>
    </location>
</feature>
<feature type="compositionally biased region" description="Polar residues" evidence="5">
    <location>
        <begin position="27"/>
        <end position="41"/>
    </location>
</feature>
<feature type="repeat" description="WD" evidence="4">
    <location>
        <begin position="880"/>
        <end position="921"/>
    </location>
</feature>
<dbReference type="GO" id="GO:0005634">
    <property type="term" value="C:nucleus"/>
    <property type="evidence" value="ECO:0007669"/>
    <property type="project" value="TreeGrafter"/>
</dbReference>
<keyword evidence="3" id="KW-0677">Repeat</keyword>
<dbReference type="InterPro" id="IPR036047">
    <property type="entry name" value="F-box-like_dom_sf"/>
</dbReference>
<keyword evidence="8" id="KW-1185">Reference proteome</keyword>
<dbReference type="GO" id="GO:0043161">
    <property type="term" value="P:proteasome-mediated ubiquitin-dependent protein catabolic process"/>
    <property type="evidence" value="ECO:0007669"/>
    <property type="project" value="TreeGrafter"/>
</dbReference>
<dbReference type="InterPro" id="IPR020472">
    <property type="entry name" value="WD40_PAC1"/>
</dbReference>
<feature type="compositionally biased region" description="Polar residues" evidence="5">
    <location>
        <begin position="484"/>
        <end position="507"/>
    </location>
</feature>
<evidence type="ECO:0000256" key="5">
    <source>
        <dbReference type="SAM" id="MobiDB-lite"/>
    </source>
</evidence>
<dbReference type="PROSITE" id="PS50181">
    <property type="entry name" value="FBOX"/>
    <property type="match status" value="1"/>
</dbReference>
<dbReference type="GO" id="GO:0010992">
    <property type="term" value="P:ubiquitin recycling"/>
    <property type="evidence" value="ECO:0007669"/>
    <property type="project" value="TreeGrafter"/>
</dbReference>
<feature type="compositionally biased region" description="Basic and acidic residues" evidence="5">
    <location>
        <begin position="464"/>
        <end position="475"/>
    </location>
</feature>
<feature type="repeat" description="WD" evidence="4">
    <location>
        <begin position="850"/>
        <end position="879"/>
    </location>
</feature>
<accession>A0AAN6GQ35</accession>
<dbReference type="EMBL" id="JAPDMZ010000060">
    <property type="protein sequence ID" value="KAK0552640.1"/>
    <property type="molecule type" value="Genomic_DNA"/>
</dbReference>
<dbReference type="InterPro" id="IPR015943">
    <property type="entry name" value="WD40/YVTN_repeat-like_dom_sf"/>
</dbReference>
<feature type="compositionally biased region" description="Low complexity" evidence="5">
    <location>
        <begin position="752"/>
        <end position="767"/>
    </location>
</feature>
<evidence type="ECO:0000256" key="1">
    <source>
        <dbReference type="ARBA" id="ARBA00022490"/>
    </source>
</evidence>
<reference evidence="7" key="1">
    <citation type="journal article" date="2023" name="PhytoFront">
        <title>Draft Genome Resources of Seven Strains of Tilletia horrida, Causal Agent of Kernel Smut of Rice.</title>
        <authorList>
            <person name="Khanal S."/>
            <person name="Antony Babu S."/>
            <person name="Zhou X.G."/>
        </authorList>
    </citation>
    <scope>NUCLEOTIDE SEQUENCE</scope>
    <source>
        <strain evidence="7">TX6</strain>
    </source>
</reference>
<dbReference type="CDD" id="cd00200">
    <property type="entry name" value="WD40"/>
    <property type="match status" value="1"/>
</dbReference>
<evidence type="ECO:0000313" key="8">
    <source>
        <dbReference type="Proteomes" id="UP001176517"/>
    </source>
</evidence>
<feature type="repeat" description="WD" evidence="4">
    <location>
        <begin position="922"/>
        <end position="961"/>
    </location>
</feature>
<dbReference type="AlphaFoldDB" id="A0AAN6GQ35"/>
<feature type="region of interest" description="Disordered" evidence="5">
    <location>
        <begin position="91"/>
        <end position="156"/>
    </location>
</feature>
<dbReference type="Pfam" id="PF12937">
    <property type="entry name" value="F-box-like"/>
    <property type="match status" value="1"/>
</dbReference>
<dbReference type="SMART" id="SM00320">
    <property type="entry name" value="WD40"/>
    <property type="match status" value="7"/>
</dbReference>
<dbReference type="PROSITE" id="PS50082">
    <property type="entry name" value="WD_REPEATS_2"/>
    <property type="match status" value="6"/>
</dbReference>
<organism evidence="7 8">
    <name type="scientific">Tilletia horrida</name>
    <dbReference type="NCBI Taxonomy" id="155126"/>
    <lineage>
        <taxon>Eukaryota</taxon>
        <taxon>Fungi</taxon>
        <taxon>Dikarya</taxon>
        <taxon>Basidiomycota</taxon>
        <taxon>Ustilaginomycotina</taxon>
        <taxon>Exobasidiomycetes</taxon>
        <taxon>Tilletiales</taxon>
        <taxon>Tilletiaceae</taxon>
        <taxon>Tilletia</taxon>
    </lineage>
</organism>
<dbReference type="GO" id="GO:0005737">
    <property type="term" value="C:cytoplasm"/>
    <property type="evidence" value="ECO:0007669"/>
    <property type="project" value="TreeGrafter"/>
</dbReference>
<dbReference type="SMART" id="SM00256">
    <property type="entry name" value="FBOX"/>
    <property type="match status" value="1"/>
</dbReference>
<dbReference type="GO" id="GO:0043130">
    <property type="term" value="F:ubiquitin binding"/>
    <property type="evidence" value="ECO:0007669"/>
    <property type="project" value="TreeGrafter"/>
</dbReference>
<sequence>MDSFGRSCGPNGKEAGDLDSALRSPSFGAQQSGFIPSTSAQGPALSTAAASSHNAGLPDDSVADITSSTAPIPISAQMSMAASAATIARAISPPTPAPSPQPSSNSIRLAQAHAHARAMAAAAESSSSGAGPSSALAHSYTAMPSTPPHQEDVKLELSPPASEKGISLEASSKVDRTLDGLHSHLLSTFPTLSRSERLTFLSALIPLSTARELAHLQNLIVPNLKVDFLSTLPYELSLHILSFIDDPITLARCSAVSRQWRALVNDEGTWMAMCKKQGRARSSVPGAGSRRAVSFGSFGFKAPSPQSFSYRNHIKLAYLTDSNWRRGGRVLTTHQTLAPQTVTSLAIDRDWIVIGMASSKIHVFDARTGLYFATLSGHETGVWSLAMVSGSRRRDTIDIDDIDAIATHKKSTVLPIDDSQEYSSQTLDADGDVSMGDTDTRADKKRRLGSKTLPAGSSQQSPLHGRDKGKQKRSDSGPAEGSSRAPSTKLSSAWNPRTRAKGSSTESEQSKSARSDRWALPSQESEAAEHDEEEDDGEDKGDEDEQEDEEDQSEGMEDVESNTPHYNDSGTPQYGLNPRRQPDESGPAYGIVDPDQRRRPYKRVGDDELQLTYYDAKPCEDMDTLYAAAEDSYADTHPMLPFQHSVGPSNSSHGPPGFRDSNPRAVSTSAAFVTPSHGRAESALLPPPAGPSLGVEPGVLGLIGGNGIDQVPPPAAGGAANNIGPRFGLFGRGFRESPSARQHVQRVTFGVSSSSSNQATETSSSSNGVAGASLRRSLPAEPRVRMTGVGNGRPSATQARASTGFQIPTGISSYSQDDAAEARMAWNALGLPRTGNAVGLGNPCGSSAGFGNEDAIIVSGSCDRQVRVWDLKTKSCKFVLNGHNSTVRCLKVLDGRPIAISGSRDTDIRIWDLNMGKLLHLCVGHTGSVRCLEVAGNRVVSGSYDNTCRIWDVETGQCLHVLEGHHHFIYAVAFDGRRVATGSLDTTIRVWDADTGDCLALFQGHTSLVGHLQLRDDILVSGGSDGRVIVFSLKTFECLHRLCAHDNSVTSLQFDDRFIVTGANDGHVKIWDFRTGKLLRELIEVTPGAVVWKVSFKDDKVVALYTKDEKTVMDVISFRPLANQ</sequence>
<dbReference type="SUPFAM" id="SSF81383">
    <property type="entry name" value="F-box domain"/>
    <property type="match status" value="1"/>
</dbReference>
<dbReference type="PANTHER" id="PTHR19849">
    <property type="entry name" value="PHOSPHOLIPASE A-2-ACTIVATING PROTEIN"/>
    <property type="match status" value="1"/>
</dbReference>
<evidence type="ECO:0000259" key="6">
    <source>
        <dbReference type="PROSITE" id="PS50181"/>
    </source>
</evidence>
<dbReference type="Gene3D" id="1.20.1280.50">
    <property type="match status" value="1"/>
</dbReference>
<dbReference type="Pfam" id="PF00400">
    <property type="entry name" value="WD40"/>
    <property type="match status" value="5"/>
</dbReference>
<comment type="caution">
    <text evidence="7">The sequence shown here is derived from an EMBL/GenBank/DDBJ whole genome shotgun (WGS) entry which is preliminary data.</text>
</comment>
<gene>
    <name evidence="7" type="ORF">OC846_002816</name>
</gene>